<name>A0A8C8G1I6_ONCTS</name>
<dbReference type="FunFam" id="3.30.500.10:FF:000005">
    <property type="entry name" value="MHC class I antigen ZKA transcript variant 1"/>
    <property type="match status" value="1"/>
</dbReference>
<dbReference type="InterPro" id="IPR003006">
    <property type="entry name" value="Ig/MHC_CS"/>
</dbReference>
<dbReference type="InterPro" id="IPR011162">
    <property type="entry name" value="MHC_I/II-like_Ag-recog"/>
</dbReference>
<dbReference type="SUPFAM" id="SSF48726">
    <property type="entry name" value="Immunoglobulin"/>
    <property type="match status" value="1"/>
</dbReference>
<organism evidence="8 9">
    <name type="scientific">Oncorhynchus tshawytscha</name>
    <name type="common">Chinook salmon</name>
    <name type="synonym">Salmo tshawytscha</name>
    <dbReference type="NCBI Taxonomy" id="74940"/>
    <lineage>
        <taxon>Eukaryota</taxon>
        <taxon>Metazoa</taxon>
        <taxon>Chordata</taxon>
        <taxon>Craniata</taxon>
        <taxon>Vertebrata</taxon>
        <taxon>Euteleostomi</taxon>
        <taxon>Actinopterygii</taxon>
        <taxon>Neopterygii</taxon>
        <taxon>Teleostei</taxon>
        <taxon>Protacanthopterygii</taxon>
        <taxon>Salmoniformes</taxon>
        <taxon>Salmonidae</taxon>
        <taxon>Salmoninae</taxon>
        <taxon>Oncorhynchus</taxon>
    </lineage>
</organism>
<dbReference type="InterPro" id="IPR050208">
    <property type="entry name" value="MHC_class-I_related"/>
</dbReference>
<dbReference type="InterPro" id="IPR003597">
    <property type="entry name" value="Ig_C1-set"/>
</dbReference>
<dbReference type="Proteomes" id="UP000694402">
    <property type="component" value="Unassembled WGS sequence"/>
</dbReference>
<dbReference type="InterPro" id="IPR037055">
    <property type="entry name" value="MHC_I-like_Ag-recog_sf"/>
</dbReference>
<dbReference type="PROSITE" id="PS00290">
    <property type="entry name" value="IG_MHC"/>
    <property type="match status" value="1"/>
</dbReference>
<dbReference type="Gene3D" id="3.30.500.10">
    <property type="entry name" value="MHC class I-like antigen recognition-like"/>
    <property type="match status" value="1"/>
</dbReference>
<reference evidence="8" key="2">
    <citation type="submission" date="2025-09" db="UniProtKB">
        <authorList>
            <consortium name="Ensembl"/>
        </authorList>
    </citation>
    <scope>IDENTIFICATION</scope>
</reference>
<keyword evidence="5" id="KW-0812">Transmembrane</keyword>
<dbReference type="InterPro" id="IPR001039">
    <property type="entry name" value="MHC_I_a_a1/a2"/>
</dbReference>
<protein>
    <recommendedName>
        <fullName evidence="7">Ig-like domain-containing protein</fullName>
    </recommendedName>
</protein>
<dbReference type="PRINTS" id="PR01638">
    <property type="entry name" value="MHCCLASSI"/>
</dbReference>
<evidence type="ECO:0000256" key="6">
    <source>
        <dbReference type="SAM" id="SignalP"/>
    </source>
</evidence>
<dbReference type="InterPro" id="IPR013783">
    <property type="entry name" value="Ig-like_fold"/>
</dbReference>
<evidence type="ECO:0000259" key="7">
    <source>
        <dbReference type="PROSITE" id="PS50835"/>
    </source>
</evidence>
<dbReference type="Pfam" id="PF07654">
    <property type="entry name" value="C1-set"/>
    <property type="match status" value="1"/>
</dbReference>
<sequence length="393" mass="44349">MYFVVVLLLFGTLSTVNSETLSLNYIYTALSKPVELPGIHEFTAMGLMNNRQIDYYDSVDKKKIPKQDWMREKLPADYWEKGTQSRKSKEQWFKVNVDILMNRMRHNNTGVHILQWRHGCEIDKQPDGTLKFIKGTDQYSYDGDDFLAFDDATMQWVAPVDQALPTKRKWDGVQILNQYTKGYLEKECVDWLSKFMTYEDKEANKHSPPKVYAFAKKAKTAGHIRLTCMATGFYPKDVIMHIKKNGVQLTKQDGVQSDGVLPNDEESYQIRMSVQIPEADKETYECFVNHRTLKEPIVVKWDGKCCDCSQVTVVVIVAVVAVVLLLAVVTSLLVLWRIGTICAGQTGALMPTGNQAPLNVTKDGASSTSSDSGQGSNERLESDVMLTNEATGE</sequence>
<reference evidence="8" key="1">
    <citation type="submission" date="2025-08" db="UniProtKB">
        <authorList>
            <consortium name="Ensembl"/>
        </authorList>
    </citation>
    <scope>IDENTIFICATION</scope>
</reference>
<proteinExistence type="inferred from homology"/>
<evidence type="ECO:0000256" key="4">
    <source>
        <dbReference type="SAM" id="MobiDB-lite"/>
    </source>
</evidence>
<dbReference type="GO" id="GO:0006955">
    <property type="term" value="P:immune response"/>
    <property type="evidence" value="ECO:0007669"/>
    <property type="project" value="TreeGrafter"/>
</dbReference>
<keyword evidence="2" id="KW-0393">Immunoglobulin domain</keyword>
<evidence type="ECO:0000256" key="5">
    <source>
        <dbReference type="SAM" id="Phobius"/>
    </source>
</evidence>
<dbReference type="AlphaFoldDB" id="A0A8C8G1I6"/>
<feature type="compositionally biased region" description="Low complexity" evidence="4">
    <location>
        <begin position="364"/>
        <end position="376"/>
    </location>
</feature>
<evidence type="ECO:0000313" key="9">
    <source>
        <dbReference type="Proteomes" id="UP000694402"/>
    </source>
</evidence>
<dbReference type="GO" id="GO:0009897">
    <property type="term" value="C:external side of plasma membrane"/>
    <property type="evidence" value="ECO:0007669"/>
    <property type="project" value="TreeGrafter"/>
</dbReference>
<keyword evidence="9" id="KW-1185">Reference proteome</keyword>
<keyword evidence="5" id="KW-1133">Transmembrane helix</keyword>
<feature type="signal peptide" evidence="6">
    <location>
        <begin position="1"/>
        <end position="18"/>
    </location>
</feature>
<evidence type="ECO:0000256" key="1">
    <source>
        <dbReference type="ARBA" id="ARBA00023180"/>
    </source>
</evidence>
<keyword evidence="5" id="KW-0472">Membrane</keyword>
<dbReference type="PANTHER" id="PTHR16675:SF193">
    <property type="entry name" value="LOC571647 PROTEIN-RELATED"/>
    <property type="match status" value="1"/>
</dbReference>
<dbReference type="SMART" id="SM00407">
    <property type="entry name" value="IGc1"/>
    <property type="match status" value="1"/>
</dbReference>
<dbReference type="Ensembl" id="ENSOTST00005047361.2">
    <property type="protein sequence ID" value="ENSOTSP00005043535.2"/>
    <property type="gene ID" value="ENSOTSG00005045570.2"/>
</dbReference>
<gene>
    <name evidence="8" type="primary">LOC112233327</name>
</gene>
<dbReference type="InterPro" id="IPR011161">
    <property type="entry name" value="MHC_I-like_Ag-recog"/>
</dbReference>
<feature type="domain" description="Ig-like" evidence="7">
    <location>
        <begin position="209"/>
        <end position="298"/>
    </location>
</feature>
<dbReference type="GeneTree" id="ENSGT01150000287002"/>
<keyword evidence="1" id="KW-0325">Glycoprotein</keyword>
<evidence type="ECO:0000256" key="3">
    <source>
        <dbReference type="RuleBase" id="RU004439"/>
    </source>
</evidence>
<dbReference type="Pfam" id="PF00129">
    <property type="entry name" value="MHC_I"/>
    <property type="match status" value="1"/>
</dbReference>
<evidence type="ECO:0000313" key="8">
    <source>
        <dbReference type="Ensembl" id="ENSOTSP00005043535.2"/>
    </source>
</evidence>
<keyword evidence="6" id="KW-0732">Signal</keyword>
<feature type="transmembrane region" description="Helical" evidence="5">
    <location>
        <begin position="313"/>
        <end position="336"/>
    </location>
</feature>
<dbReference type="Gene3D" id="2.60.40.10">
    <property type="entry name" value="Immunoglobulins"/>
    <property type="match status" value="1"/>
</dbReference>
<feature type="chain" id="PRO_5044208882" description="Ig-like domain-containing protein" evidence="6">
    <location>
        <begin position="19"/>
        <end position="393"/>
    </location>
</feature>
<dbReference type="InterPro" id="IPR007110">
    <property type="entry name" value="Ig-like_dom"/>
</dbReference>
<accession>A0A8C8G1I6</accession>
<dbReference type="PANTHER" id="PTHR16675">
    <property type="entry name" value="MHC CLASS I-RELATED"/>
    <property type="match status" value="1"/>
</dbReference>
<comment type="similarity">
    <text evidence="3">Belongs to the MHC class I family.</text>
</comment>
<feature type="region of interest" description="Disordered" evidence="4">
    <location>
        <begin position="359"/>
        <end position="393"/>
    </location>
</feature>
<dbReference type="PROSITE" id="PS50835">
    <property type="entry name" value="IG_LIKE"/>
    <property type="match status" value="1"/>
</dbReference>
<evidence type="ECO:0000256" key="2">
    <source>
        <dbReference type="ARBA" id="ARBA00023319"/>
    </source>
</evidence>
<dbReference type="InterPro" id="IPR036179">
    <property type="entry name" value="Ig-like_dom_sf"/>
</dbReference>
<dbReference type="SUPFAM" id="SSF54452">
    <property type="entry name" value="MHC antigen-recognition domain"/>
    <property type="match status" value="1"/>
</dbReference>
<dbReference type="GO" id="GO:0005615">
    <property type="term" value="C:extracellular space"/>
    <property type="evidence" value="ECO:0007669"/>
    <property type="project" value="TreeGrafter"/>
</dbReference>